<keyword evidence="2" id="KW-1185">Reference proteome</keyword>
<organism evidence="1 2">
    <name type="scientific">Racocetra persica</name>
    <dbReference type="NCBI Taxonomy" id="160502"/>
    <lineage>
        <taxon>Eukaryota</taxon>
        <taxon>Fungi</taxon>
        <taxon>Fungi incertae sedis</taxon>
        <taxon>Mucoromycota</taxon>
        <taxon>Glomeromycotina</taxon>
        <taxon>Glomeromycetes</taxon>
        <taxon>Diversisporales</taxon>
        <taxon>Gigasporaceae</taxon>
        <taxon>Racocetra</taxon>
    </lineage>
</organism>
<dbReference type="Proteomes" id="UP000789920">
    <property type="component" value="Unassembled WGS sequence"/>
</dbReference>
<feature type="non-terminal residue" evidence="1">
    <location>
        <position position="92"/>
    </location>
</feature>
<reference evidence="1" key="1">
    <citation type="submission" date="2021-06" db="EMBL/GenBank/DDBJ databases">
        <authorList>
            <person name="Kallberg Y."/>
            <person name="Tangrot J."/>
            <person name="Rosling A."/>
        </authorList>
    </citation>
    <scope>NUCLEOTIDE SEQUENCE</scope>
    <source>
        <strain evidence="1">MA461A</strain>
    </source>
</reference>
<gene>
    <name evidence="1" type="ORF">RPERSI_LOCUS36367</name>
</gene>
<proteinExistence type="predicted"/>
<evidence type="ECO:0000313" key="1">
    <source>
        <dbReference type="EMBL" id="CAG8851013.1"/>
    </source>
</evidence>
<evidence type="ECO:0000313" key="2">
    <source>
        <dbReference type="Proteomes" id="UP000789920"/>
    </source>
</evidence>
<sequence>LFHENIIQIITITILNFCWALYGTVVQAIEVKLSLGDLDGLSQCAKQPNFTPNFSGNDIPCVIVLLLLAIVMSFLSYKLYKQFGWVNYKKIG</sequence>
<protein>
    <submittedName>
        <fullName evidence="1">33732_t:CDS:1</fullName>
    </submittedName>
</protein>
<accession>A0ACA9T0I3</accession>
<name>A0ACA9T0I3_9GLOM</name>
<feature type="non-terminal residue" evidence="1">
    <location>
        <position position="1"/>
    </location>
</feature>
<dbReference type="EMBL" id="CAJVQC010173778">
    <property type="protein sequence ID" value="CAG8851013.1"/>
    <property type="molecule type" value="Genomic_DNA"/>
</dbReference>
<comment type="caution">
    <text evidence="1">The sequence shown here is derived from an EMBL/GenBank/DDBJ whole genome shotgun (WGS) entry which is preliminary data.</text>
</comment>